<dbReference type="PROSITE" id="PS51464">
    <property type="entry name" value="SIS"/>
    <property type="match status" value="1"/>
</dbReference>
<dbReference type="GO" id="GO:0097367">
    <property type="term" value="F:carbohydrate derivative binding"/>
    <property type="evidence" value="ECO:0007669"/>
    <property type="project" value="InterPro"/>
</dbReference>
<dbReference type="GO" id="GO:0003677">
    <property type="term" value="F:DNA binding"/>
    <property type="evidence" value="ECO:0007669"/>
    <property type="project" value="UniProtKB-KW"/>
</dbReference>
<organism evidence="6 7">
    <name type="scientific">Marinimicrobium koreense</name>
    <dbReference type="NCBI Taxonomy" id="306545"/>
    <lineage>
        <taxon>Bacteria</taxon>
        <taxon>Pseudomonadati</taxon>
        <taxon>Pseudomonadota</taxon>
        <taxon>Gammaproteobacteria</taxon>
        <taxon>Cellvibrionales</taxon>
        <taxon>Cellvibrionaceae</taxon>
        <taxon>Marinimicrobium</taxon>
    </lineage>
</organism>
<dbReference type="AlphaFoldDB" id="A0A3N1NZQ1"/>
<dbReference type="InterPro" id="IPR035472">
    <property type="entry name" value="RpiR-like_SIS"/>
</dbReference>
<evidence type="ECO:0000256" key="1">
    <source>
        <dbReference type="ARBA" id="ARBA00023015"/>
    </source>
</evidence>
<feature type="domain" description="HTH rpiR-type" evidence="4">
    <location>
        <begin position="5"/>
        <end position="81"/>
    </location>
</feature>
<sequence length="288" mass="31852">MSHEPDIISRINTLYSHLRDAEQKIARLVLDDMSFAAQASISELAERAGVSEATITRFAKAIECKNVRDLKMRLAQAEAVGQRFYTDVRPEPGGIYSVYETIKTTLDHNAQLVTEAVIRPAVEWLSKSRQILIFGVGGGSTVMAQECQHRFFRLGFAATAYSDPMLMRMAASAIDSNDVVLCLSLGGYSPDVQEAAEIAKEYGARTIGITVADSPLGKIVDQLIPMQPLETDYIFKPSASRYVMLAAIDVLATELAAKHKRKSREALRRIKHTLDTHKRGQDRLPLGD</sequence>
<evidence type="ECO:0000313" key="7">
    <source>
        <dbReference type="Proteomes" id="UP000273643"/>
    </source>
</evidence>
<dbReference type="PANTHER" id="PTHR30514:SF1">
    <property type="entry name" value="HTH-TYPE TRANSCRIPTIONAL REGULATOR HEXR-RELATED"/>
    <property type="match status" value="1"/>
</dbReference>
<dbReference type="InterPro" id="IPR009057">
    <property type="entry name" value="Homeodomain-like_sf"/>
</dbReference>
<evidence type="ECO:0000259" key="4">
    <source>
        <dbReference type="PROSITE" id="PS51071"/>
    </source>
</evidence>
<keyword evidence="7" id="KW-1185">Reference proteome</keyword>
<dbReference type="EMBL" id="RJUK01000001">
    <property type="protein sequence ID" value="ROQ21675.1"/>
    <property type="molecule type" value="Genomic_DNA"/>
</dbReference>
<gene>
    <name evidence="6" type="ORF">EDC38_2301</name>
</gene>
<dbReference type="PANTHER" id="PTHR30514">
    <property type="entry name" value="GLUCOKINASE"/>
    <property type="match status" value="1"/>
</dbReference>
<dbReference type="SUPFAM" id="SSF46689">
    <property type="entry name" value="Homeodomain-like"/>
    <property type="match status" value="1"/>
</dbReference>
<dbReference type="InterPro" id="IPR047640">
    <property type="entry name" value="RpiR-like"/>
</dbReference>
<dbReference type="GO" id="GO:1901135">
    <property type="term" value="P:carbohydrate derivative metabolic process"/>
    <property type="evidence" value="ECO:0007669"/>
    <property type="project" value="InterPro"/>
</dbReference>
<dbReference type="CDD" id="cd05013">
    <property type="entry name" value="SIS_RpiR"/>
    <property type="match status" value="1"/>
</dbReference>
<dbReference type="Pfam" id="PF01418">
    <property type="entry name" value="HTH_6"/>
    <property type="match status" value="1"/>
</dbReference>
<evidence type="ECO:0000256" key="3">
    <source>
        <dbReference type="ARBA" id="ARBA00023163"/>
    </source>
</evidence>
<keyword evidence="2" id="KW-0238">DNA-binding</keyword>
<dbReference type="Gene3D" id="3.40.50.10490">
    <property type="entry name" value="Glucose-6-phosphate isomerase like protein, domain 1"/>
    <property type="match status" value="1"/>
</dbReference>
<dbReference type="InterPro" id="IPR036388">
    <property type="entry name" value="WH-like_DNA-bd_sf"/>
</dbReference>
<evidence type="ECO:0000256" key="2">
    <source>
        <dbReference type="ARBA" id="ARBA00023125"/>
    </source>
</evidence>
<dbReference type="InterPro" id="IPR046348">
    <property type="entry name" value="SIS_dom_sf"/>
</dbReference>
<dbReference type="Proteomes" id="UP000273643">
    <property type="component" value="Unassembled WGS sequence"/>
</dbReference>
<proteinExistence type="predicted"/>
<keyword evidence="3" id="KW-0804">Transcription</keyword>
<protein>
    <submittedName>
        <fullName evidence="6">RpiR family transcriptional regulator</fullName>
    </submittedName>
</protein>
<evidence type="ECO:0000259" key="5">
    <source>
        <dbReference type="PROSITE" id="PS51464"/>
    </source>
</evidence>
<dbReference type="SUPFAM" id="SSF53697">
    <property type="entry name" value="SIS domain"/>
    <property type="match status" value="1"/>
</dbReference>
<dbReference type="Pfam" id="PF01380">
    <property type="entry name" value="SIS"/>
    <property type="match status" value="1"/>
</dbReference>
<dbReference type="InterPro" id="IPR001347">
    <property type="entry name" value="SIS_dom"/>
</dbReference>
<dbReference type="OrthoDB" id="257751at2"/>
<keyword evidence="1" id="KW-0805">Transcription regulation</keyword>
<name>A0A3N1NZQ1_9GAMM</name>
<dbReference type="Gene3D" id="1.10.10.10">
    <property type="entry name" value="Winged helix-like DNA-binding domain superfamily/Winged helix DNA-binding domain"/>
    <property type="match status" value="1"/>
</dbReference>
<dbReference type="InterPro" id="IPR000281">
    <property type="entry name" value="HTH_RpiR"/>
</dbReference>
<dbReference type="RefSeq" id="WP_123638623.1">
    <property type="nucleotide sequence ID" value="NZ_RJUK01000001.1"/>
</dbReference>
<feature type="domain" description="SIS" evidence="5">
    <location>
        <begin position="121"/>
        <end position="261"/>
    </location>
</feature>
<comment type="caution">
    <text evidence="6">The sequence shown here is derived from an EMBL/GenBank/DDBJ whole genome shotgun (WGS) entry which is preliminary data.</text>
</comment>
<evidence type="ECO:0000313" key="6">
    <source>
        <dbReference type="EMBL" id="ROQ21675.1"/>
    </source>
</evidence>
<dbReference type="PROSITE" id="PS51071">
    <property type="entry name" value="HTH_RPIR"/>
    <property type="match status" value="1"/>
</dbReference>
<reference evidence="6 7" key="1">
    <citation type="submission" date="2018-11" db="EMBL/GenBank/DDBJ databases">
        <title>Genomic Encyclopedia of Type Strains, Phase IV (KMG-IV): sequencing the most valuable type-strain genomes for metagenomic binning, comparative biology and taxonomic classification.</title>
        <authorList>
            <person name="Goeker M."/>
        </authorList>
    </citation>
    <scope>NUCLEOTIDE SEQUENCE [LARGE SCALE GENOMIC DNA]</scope>
    <source>
        <strain evidence="6 7">DSM 16974</strain>
    </source>
</reference>
<accession>A0A3N1NZQ1</accession>
<dbReference type="GO" id="GO:0003700">
    <property type="term" value="F:DNA-binding transcription factor activity"/>
    <property type="evidence" value="ECO:0007669"/>
    <property type="project" value="InterPro"/>
</dbReference>